<sequence>MFDWFSLDVIYYPVSAIMWVWYKVFAFVIGLIPGVDGA</sequence>
<proteinExistence type="predicted"/>
<protein>
    <submittedName>
        <fullName evidence="2">Uncharacterized protein</fullName>
    </submittedName>
</protein>
<comment type="caution">
    <text evidence="2">The sequence shown here is derived from an EMBL/GenBank/DDBJ whole genome shotgun (WGS) entry which is preliminary data.</text>
</comment>
<organism evidence="2">
    <name type="scientific">marine sediment metagenome</name>
    <dbReference type="NCBI Taxonomy" id="412755"/>
    <lineage>
        <taxon>unclassified sequences</taxon>
        <taxon>metagenomes</taxon>
        <taxon>ecological metagenomes</taxon>
    </lineage>
</organism>
<gene>
    <name evidence="2" type="ORF">S01H1_74506</name>
</gene>
<dbReference type="AlphaFoldDB" id="X0XLA1"/>
<dbReference type="EMBL" id="BARS01049851">
    <property type="protein sequence ID" value="GAG37433.1"/>
    <property type="molecule type" value="Genomic_DNA"/>
</dbReference>
<feature type="non-terminal residue" evidence="2">
    <location>
        <position position="38"/>
    </location>
</feature>
<keyword evidence="1" id="KW-0472">Membrane</keyword>
<feature type="transmembrane region" description="Helical" evidence="1">
    <location>
        <begin position="12"/>
        <end position="32"/>
    </location>
</feature>
<reference evidence="2" key="1">
    <citation type="journal article" date="2014" name="Front. Microbiol.">
        <title>High frequency of phylogenetically diverse reductive dehalogenase-homologous genes in deep subseafloor sedimentary metagenomes.</title>
        <authorList>
            <person name="Kawai M."/>
            <person name="Futagami T."/>
            <person name="Toyoda A."/>
            <person name="Takaki Y."/>
            <person name="Nishi S."/>
            <person name="Hori S."/>
            <person name="Arai W."/>
            <person name="Tsubouchi T."/>
            <person name="Morono Y."/>
            <person name="Uchiyama I."/>
            <person name="Ito T."/>
            <person name="Fujiyama A."/>
            <person name="Inagaki F."/>
            <person name="Takami H."/>
        </authorList>
    </citation>
    <scope>NUCLEOTIDE SEQUENCE</scope>
    <source>
        <strain evidence="2">Expedition CK06-06</strain>
    </source>
</reference>
<keyword evidence="1" id="KW-0812">Transmembrane</keyword>
<name>X0XLA1_9ZZZZ</name>
<keyword evidence="1" id="KW-1133">Transmembrane helix</keyword>
<accession>X0XLA1</accession>
<evidence type="ECO:0000313" key="2">
    <source>
        <dbReference type="EMBL" id="GAG37433.1"/>
    </source>
</evidence>
<evidence type="ECO:0000256" key="1">
    <source>
        <dbReference type="SAM" id="Phobius"/>
    </source>
</evidence>